<accession>A0A853CYZ3</accession>
<dbReference type="PANTHER" id="PTHR48081">
    <property type="entry name" value="AB HYDROLASE SUPERFAMILY PROTEIN C4A8.06C"/>
    <property type="match status" value="1"/>
</dbReference>
<dbReference type="PANTHER" id="PTHR48081:SF8">
    <property type="entry name" value="ALPHA_BETA HYDROLASE FOLD-3 DOMAIN-CONTAINING PROTEIN-RELATED"/>
    <property type="match status" value="1"/>
</dbReference>
<dbReference type="Proteomes" id="UP000578352">
    <property type="component" value="Unassembled WGS sequence"/>
</dbReference>
<sequence>MNDQLIGPKPALDPELTGPLAALRAAVPGGMPSLSADTLPIVREILPRIPAPARQHFSREGRFAVEEVVAAGAEGQPDVPLLICRPSAGRIRGLVFYIHGGGMVLGSYVDGVDEMLDYAEALGLAVVSVDYRLAPEHPHPAPVTDCYTGLLWTAERASELAHASAPVIIAGESAGGGLAAATTLLARDEQRHVLAGQLLIAPMLDHRSASRSIRLLRDAGMWDRESNMFGWSALLGEGDHDDVSPYASPARATDLAHLPFTYVDVGGADAFRDEAMAYAAQLSEAGNLVDLHVWAGACHGFDGIAPDAAVSKSARASRRAWLSRVLEQAERAAIS</sequence>
<dbReference type="SUPFAM" id="SSF53474">
    <property type="entry name" value="alpha/beta-Hydrolases"/>
    <property type="match status" value="1"/>
</dbReference>
<dbReference type="InterPro" id="IPR013094">
    <property type="entry name" value="AB_hydrolase_3"/>
</dbReference>
<dbReference type="InterPro" id="IPR050300">
    <property type="entry name" value="GDXG_lipolytic_enzyme"/>
</dbReference>
<dbReference type="GO" id="GO:0016787">
    <property type="term" value="F:hydrolase activity"/>
    <property type="evidence" value="ECO:0007669"/>
    <property type="project" value="UniProtKB-KW"/>
</dbReference>
<evidence type="ECO:0000256" key="1">
    <source>
        <dbReference type="ARBA" id="ARBA00022801"/>
    </source>
</evidence>
<evidence type="ECO:0000313" key="3">
    <source>
        <dbReference type="EMBL" id="NYJ25807.1"/>
    </source>
</evidence>
<feature type="domain" description="Alpha/beta hydrolase fold-3" evidence="2">
    <location>
        <begin position="95"/>
        <end position="301"/>
    </location>
</feature>
<dbReference type="InterPro" id="IPR029058">
    <property type="entry name" value="AB_hydrolase_fold"/>
</dbReference>
<dbReference type="RefSeq" id="WP_179608740.1">
    <property type="nucleotide sequence ID" value="NZ_BAABEH010000001.1"/>
</dbReference>
<name>A0A853CYZ3_9MICO</name>
<dbReference type="EMBL" id="JACCFL010000001">
    <property type="protein sequence ID" value="NYJ25807.1"/>
    <property type="molecule type" value="Genomic_DNA"/>
</dbReference>
<proteinExistence type="predicted"/>
<keyword evidence="1" id="KW-0378">Hydrolase</keyword>
<dbReference type="AlphaFoldDB" id="A0A853CYZ3"/>
<protein>
    <submittedName>
        <fullName evidence="3">Acetyl esterase/lipase</fullName>
    </submittedName>
</protein>
<evidence type="ECO:0000259" key="2">
    <source>
        <dbReference type="Pfam" id="PF07859"/>
    </source>
</evidence>
<organism evidence="3 4">
    <name type="scientific">Leifsonia shinshuensis</name>
    <dbReference type="NCBI Taxonomy" id="150026"/>
    <lineage>
        <taxon>Bacteria</taxon>
        <taxon>Bacillati</taxon>
        <taxon>Actinomycetota</taxon>
        <taxon>Actinomycetes</taxon>
        <taxon>Micrococcales</taxon>
        <taxon>Microbacteriaceae</taxon>
        <taxon>Leifsonia</taxon>
    </lineage>
</organism>
<dbReference type="Gene3D" id="3.40.50.1820">
    <property type="entry name" value="alpha/beta hydrolase"/>
    <property type="match status" value="1"/>
</dbReference>
<dbReference type="Pfam" id="PF07859">
    <property type="entry name" value="Abhydrolase_3"/>
    <property type="match status" value="1"/>
</dbReference>
<gene>
    <name evidence="3" type="ORF">HNR13_004094</name>
</gene>
<reference evidence="3 4" key="1">
    <citation type="submission" date="2020-07" db="EMBL/GenBank/DDBJ databases">
        <title>Sequencing the genomes of 1000 actinobacteria strains.</title>
        <authorList>
            <person name="Klenk H.-P."/>
        </authorList>
    </citation>
    <scope>NUCLEOTIDE SEQUENCE [LARGE SCALE GENOMIC DNA]</scope>
    <source>
        <strain evidence="3 4">DSM 15165</strain>
    </source>
</reference>
<comment type="caution">
    <text evidence="3">The sequence shown here is derived from an EMBL/GenBank/DDBJ whole genome shotgun (WGS) entry which is preliminary data.</text>
</comment>
<evidence type="ECO:0000313" key="4">
    <source>
        <dbReference type="Proteomes" id="UP000578352"/>
    </source>
</evidence>